<dbReference type="EC" id="1.-.-.-" evidence="5"/>
<dbReference type="Proteomes" id="UP001589862">
    <property type="component" value="Unassembled WGS sequence"/>
</dbReference>
<evidence type="ECO:0000256" key="2">
    <source>
        <dbReference type="ARBA" id="ARBA00022643"/>
    </source>
</evidence>
<accession>A0ABV6PE90</accession>
<evidence type="ECO:0000313" key="5">
    <source>
        <dbReference type="EMBL" id="MFC0582712.1"/>
    </source>
</evidence>
<dbReference type="InterPro" id="IPR051814">
    <property type="entry name" value="NAD(P)H-dep_FMN_reductase"/>
</dbReference>
<dbReference type="PANTHER" id="PTHR43408">
    <property type="entry name" value="FMN REDUCTASE (NADPH)"/>
    <property type="match status" value="1"/>
</dbReference>
<proteinExistence type="predicted"/>
<keyword evidence="2" id="KW-0288">FMN</keyword>
<comment type="caution">
    <text evidence="5">The sequence shown here is derived from an EMBL/GenBank/DDBJ whole genome shotgun (WGS) entry which is preliminary data.</text>
</comment>
<protein>
    <submittedName>
        <fullName evidence="5">NADPH-dependent FMN reductase</fullName>
        <ecNumber evidence="5">1.-.-.-</ecNumber>
    </submittedName>
</protein>
<keyword evidence="3 5" id="KW-0560">Oxidoreductase</keyword>
<dbReference type="RefSeq" id="WP_377460075.1">
    <property type="nucleotide sequence ID" value="NZ_JBHLUB010000031.1"/>
</dbReference>
<dbReference type="PANTHER" id="PTHR43408:SF2">
    <property type="entry name" value="FMN REDUCTASE (NADPH)"/>
    <property type="match status" value="1"/>
</dbReference>
<evidence type="ECO:0000256" key="1">
    <source>
        <dbReference type="ARBA" id="ARBA00022630"/>
    </source>
</evidence>
<keyword evidence="6" id="KW-1185">Reference proteome</keyword>
<dbReference type="InterPro" id="IPR005025">
    <property type="entry name" value="FMN_Rdtase-like_dom"/>
</dbReference>
<reference evidence="5 6" key="1">
    <citation type="submission" date="2024-09" db="EMBL/GenBank/DDBJ databases">
        <authorList>
            <person name="Sun Q."/>
            <person name="Mori K."/>
        </authorList>
    </citation>
    <scope>NUCLEOTIDE SEQUENCE [LARGE SCALE GENOMIC DNA]</scope>
    <source>
        <strain evidence="5 6">NCAIM B.02604</strain>
    </source>
</reference>
<keyword evidence="1" id="KW-0285">Flavoprotein</keyword>
<evidence type="ECO:0000313" key="6">
    <source>
        <dbReference type="Proteomes" id="UP001589862"/>
    </source>
</evidence>
<sequence>MKIVGLSGSIVGRTTRSALNYTLQAIQKQDPTIETELVDLAEYEVQFADGRHYLDYTGDTRSVAEKLMAADAIIFGSPTFQASIPGTLKNVLDLLPADGLQDKVVGMIMTAGTAKHYLVGEHHLRPILSYMKGHLLQNYVFVEAKDVFRGEIANDDIAMRLERLGEDLIANTKSYSQMQMEREAAYAF</sequence>
<feature type="domain" description="NADPH-dependent FMN reductase-like" evidence="4">
    <location>
        <begin position="1"/>
        <end position="142"/>
    </location>
</feature>
<dbReference type="InterPro" id="IPR029039">
    <property type="entry name" value="Flavoprotein-like_sf"/>
</dbReference>
<dbReference type="EMBL" id="JBHLUB010000031">
    <property type="protein sequence ID" value="MFC0582712.1"/>
    <property type="molecule type" value="Genomic_DNA"/>
</dbReference>
<dbReference type="Pfam" id="PF03358">
    <property type="entry name" value="FMN_red"/>
    <property type="match status" value="1"/>
</dbReference>
<dbReference type="SUPFAM" id="SSF52218">
    <property type="entry name" value="Flavoproteins"/>
    <property type="match status" value="1"/>
</dbReference>
<dbReference type="Gene3D" id="3.40.50.360">
    <property type="match status" value="1"/>
</dbReference>
<evidence type="ECO:0000256" key="3">
    <source>
        <dbReference type="ARBA" id="ARBA00023002"/>
    </source>
</evidence>
<gene>
    <name evidence="5" type="ORF">ACFFFR_10030</name>
</gene>
<organism evidence="5 6">
    <name type="scientific">Micrococcoides hystricis</name>
    <dbReference type="NCBI Taxonomy" id="1572761"/>
    <lineage>
        <taxon>Bacteria</taxon>
        <taxon>Bacillati</taxon>
        <taxon>Actinomycetota</taxon>
        <taxon>Actinomycetes</taxon>
        <taxon>Micrococcales</taxon>
        <taxon>Micrococcaceae</taxon>
        <taxon>Micrococcoides</taxon>
    </lineage>
</organism>
<evidence type="ECO:0000259" key="4">
    <source>
        <dbReference type="Pfam" id="PF03358"/>
    </source>
</evidence>
<name>A0ABV6PE90_9MICC</name>
<dbReference type="GO" id="GO:0016491">
    <property type="term" value="F:oxidoreductase activity"/>
    <property type="evidence" value="ECO:0007669"/>
    <property type="project" value="UniProtKB-KW"/>
</dbReference>